<comment type="caution">
    <text evidence="1">The sequence shown here is derived from an EMBL/GenBank/DDBJ whole genome shotgun (WGS) entry which is preliminary data.</text>
</comment>
<protein>
    <submittedName>
        <fullName evidence="1">Uncharacterized protein</fullName>
    </submittedName>
</protein>
<accession>A0A1F6GEK3</accession>
<name>A0A1F6GEK3_9PROT</name>
<reference evidence="1 2" key="1">
    <citation type="journal article" date="2016" name="Nat. Commun.">
        <title>Thousands of microbial genomes shed light on interconnected biogeochemical processes in an aquifer system.</title>
        <authorList>
            <person name="Anantharaman K."/>
            <person name="Brown C.T."/>
            <person name="Hug L.A."/>
            <person name="Sharon I."/>
            <person name="Castelle C.J."/>
            <person name="Probst A.J."/>
            <person name="Thomas B.C."/>
            <person name="Singh A."/>
            <person name="Wilkins M.J."/>
            <person name="Karaoz U."/>
            <person name="Brodie E.L."/>
            <person name="Williams K.H."/>
            <person name="Hubbard S.S."/>
            <person name="Banfield J.F."/>
        </authorList>
    </citation>
    <scope>NUCLEOTIDE SEQUENCE [LARGE SCALE GENOMIC DNA]</scope>
</reference>
<sequence>MGKLVLVSGGWFYWMAALRARVFYISSGYHRCLVKSVNLLAMALKILDASPRKIPKTAKERPWGCV</sequence>
<evidence type="ECO:0000313" key="1">
    <source>
        <dbReference type="EMBL" id="OGG96539.1"/>
    </source>
</evidence>
<dbReference type="EMBL" id="MFNE01000011">
    <property type="protein sequence ID" value="OGG96539.1"/>
    <property type="molecule type" value="Genomic_DNA"/>
</dbReference>
<proteinExistence type="predicted"/>
<dbReference type="STRING" id="1817772.A2527_01225"/>
<evidence type="ECO:0000313" key="2">
    <source>
        <dbReference type="Proteomes" id="UP000178449"/>
    </source>
</evidence>
<gene>
    <name evidence="1" type="ORF">A2527_01225</name>
</gene>
<dbReference type="Proteomes" id="UP000178449">
    <property type="component" value="Unassembled WGS sequence"/>
</dbReference>
<dbReference type="AlphaFoldDB" id="A0A1F6GEK3"/>
<organism evidence="1 2">
    <name type="scientific">Candidatus Lambdaproteobacteria bacterium RIFOXYD2_FULL_50_16</name>
    <dbReference type="NCBI Taxonomy" id="1817772"/>
    <lineage>
        <taxon>Bacteria</taxon>
        <taxon>Pseudomonadati</taxon>
        <taxon>Pseudomonadota</taxon>
        <taxon>Candidatus Lambdaproteobacteria</taxon>
    </lineage>
</organism>